<accession>A0A2M8G160</accession>
<protein>
    <submittedName>
        <fullName evidence="2">Endonuclease</fullName>
    </submittedName>
</protein>
<evidence type="ECO:0000313" key="2">
    <source>
        <dbReference type="EMBL" id="PJC65370.1"/>
    </source>
</evidence>
<organism evidence="2 3">
    <name type="scientific">Candidatus Colwellbacteria bacterium CG_4_9_14_0_2_um_filter_50_12</name>
    <dbReference type="NCBI Taxonomy" id="1974538"/>
    <lineage>
        <taxon>Bacteria</taxon>
        <taxon>Candidatus Colwelliibacteriota</taxon>
    </lineage>
</organism>
<sequence>MFTVYILLSDKLSRTYVGHTNDLEERLRYHNSGKVTATKYLRPWKVIYTENMTYVKEAKDREQYWKSGAGRRNIKKI</sequence>
<reference evidence="3" key="1">
    <citation type="submission" date="2017-09" db="EMBL/GenBank/DDBJ databases">
        <title>Depth-based differentiation of microbial function through sediment-hosted aquifers and enrichment of novel symbionts in the deep terrestrial subsurface.</title>
        <authorList>
            <person name="Probst A.J."/>
            <person name="Ladd B."/>
            <person name="Jarett J.K."/>
            <person name="Geller-Mcgrath D.E."/>
            <person name="Sieber C.M.K."/>
            <person name="Emerson J.B."/>
            <person name="Anantharaman K."/>
            <person name="Thomas B.C."/>
            <person name="Malmstrom R."/>
            <person name="Stieglmeier M."/>
            <person name="Klingl A."/>
            <person name="Woyke T."/>
            <person name="Ryan C.M."/>
            <person name="Banfield J.F."/>
        </authorList>
    </citation>
    <scope>NUCLEOTIDE SEQUENCE [LARGE SCALE GENOMIC DNA]</scope>
</reference>
<dbReference type="AlphaFoldDB" id="A0A2M8G160"/>
<dbReference type="GO" id="GO:0004519">
    <property type="term" value="F:endonuclease activity"/>
    <property type="evidence" value="ECO:0007669"/>
    <property type="project" value="UniProtKB-KW"/>
</dbReference>
<dbReference type="PROSITE" id="PS50164">
    <property type="entry name" value="GIY_YIG"/>
    <property type="match status" value="1"/>
</dbReference>
<dbReference type="CDD" id="cd10449">
    <property type="entry name" value="GIY-YIG_SLX1_like"/>
    <property type="match status" value="1"/>
</dbReference>
<keyword evidence="2" id="KW-0255">Endonuclease</keyword>
<keyword evidence="2" id="KW-0378">Hydrolase</keyword>
<dbReference type="InterPro" id="IPR000305">
    <property type="entry name" value="GIY-YIG_endonuc"/>
</dbReference>
<name>A0A2M8G160_9BACT</name>
<feature type="non-terminal residue" evidence="2">
    <location>
        <position position="77"/>
    </location>
</feature>
<dbReference type="EMBL" id="PFQX01000042">
    <property type="protein sequence ID" value="PJC65370.1"/>
    <property type="molecule type" value="Genomic_DNA"/>
</dbReference>
<dbReference type="Pfam" id="PF01541">
    <property type="entry name" value="GIY-YIG"/>
    <property type="match status" value="1"/>
</dbReference>
<evidence type="ECO:0000313" key="3">
    <source>
        <dbReference type="Proteomes" id="UP000229674"/>
    </source>
</evidence>
<feature type="domain" description="GIY-YIG" evidence="1">
    <location>
        <begin position="1"/>
        <end position="77"/>
    </location>
</feature>
<dbReference type="SUPFAM" id="SSF82771">
    <property type="entry name" value="GIY-YIG endonuclease"/>
    <property type="match status" value="1"/>
</dbReference>
<evidence type="ECO:0000259" key="1">
    <source>
        <dbReference type="PROSITE" id="PS50164"/>
    </source>
</evidence>
<keyword evidence="2" id="KW-0540">Nuclease</keyword>
<dbReference type="Gene3D" id="3.40.1440.10">
    <property type="entry name" value="GIY-YIG endonuclease"/>
    <property type="match status" value="1"/>
</dbReference>
<proteinExistence type="predicted"/>
<dbReference type="InterPro" id="IPR035901">
    <property type="entry name" value="GIY-YIG_endonuc_sf"/>
</dbReference>
<gene>
    <name evidence="2" type="ORF">CO020_01005</name>
</gene>
<comment type="caution">
    <text evidence="2">The sequence shown here is derived from an EMBL/GenBank/DDBJ whole genome shotgun (WGS) entry which is preliminary data.</text>
</comment>
<dbReference type="Proteomes" id="UP000229674">
    <property type="component" value="Unassembled WGS sequence"/>
</dbReference>